<gene>
    <name evidence="2" type="ORF">IAB44_10070</name>
</gene>
<protein>
    <submittedName>
        <fullName evidence="2">Uncharacterized protein</fullName>
    </submittedName>
</protein>
<feature type="transmembrane region" description="Helical" evidence="1">
    <location>
        <begin position="89"/>
        <end position="105"/>
    </location>
</feature>
<feature type="transmembrane region" description="Helical" evidence="1">
    <location>
        <begin position="262"/>
        <end position="285"/>
    </location>
</feature>
<evidence type="ECO:0000256" key="1">
    <source>
        <dbReference type="SAM" id="Phobius"/>
    </source>
</evidence>
<keyword evidence="1" id="KW-0472">Membrane</keyword>
<sequence length="325" mass="35411">MWQTLTGQRQMETIRGMLALPFENRSFVFSYVLVLGAHTLITKTLLLWALFFAAAPWSGAEAAAALACGCMACAVTAACRGMCRKGRTVLAILWSAGILAVLLLARQTTAVLAAAAVSLFAAGLYLAFADAYDFYDAKAKKKKIRHFSRTGSVFVYLARYMTSNKSYLVNTAGLCGIAWFLPLLFGELQGPDMFPLGLAILTLNTPVCTLLSADPDLEQALRALPGQAGRFCRRYGLFIFAVNLMPAMIYLCSWQLGRGGTGFGHVGAAVLFPLQSAVLSAALEWKHPIRGWKTESDLWHHPRKYLVPLIMLVIAAGIGICPWLH</sequence>
<feature type="transmembrane region" description="Helical" evidence="1">
    <location>
        <begin position="27"/>
        <end position="51"/>
    </location>
</feature>
<comment type="caution">
    <text evidence="2">The sequence shown here is derived from an EMBL/GenBank/DDBJ whole genome shotgun (WGS) entry which is preliminary data.</text>
</comment>
<keyword evidence="1" id="KW-0812">Transmembrane</keyword>
<proteinExistence type="predicted"/>
<feature type="transmembrane region" description="Helical" evidence="1">
    <location>
        <begin position="111"/>
        <end position="135"/>
    </location>
</feature>
<evidence type="ECO:0000313" key="2">
    <source>
        <dbReference type="EMBL" id="HIS31875.1"/>
    </source>
</evidence>
<name>A0A9D1ETV6_9FIRM</name>
<evidence type="ECO:0000313" key="3">
    <source>
        <dbReference type="Proteomes" id="UP000823935"/>
    </source>
</evidence>
<feature type="transmembrane region" description="Helical" evidence="1">
    <location>
        <begin position="235"/>
        <end position="256"/>
    </location>
</feature>
<feature type="transmembrane region" description="Helical" evidence="1">
    <location>
        <begin position="167"/>
        <end position="188"/>
    </location>
</feature>
<accession>A0A9D1ETV6</accession>
<feature type="transmembrane region" description="Helical" evidence="1">
    <location>
        <begin position="305"/>
        <end position="324"/>
    </location>
</feature>
<dbReference type="Proteomes" id="UP000823935">
    <property type="component" value="Unassembled WGS sequence"/>
</dbReference>
<reference evidence="2" key="1">
    <citation type="submission" date="2020-10" db="EMBL/GenBank/DDBJ databases">
        <authorList>
            <person name="Gilroy R."/>
        </authorList>
    </citation>
    <scope>NUCLEOTIDE SEQUENCE</scope>
    <source>
        <strain evidence="2">CHK190-19873</strain>
    </source>
</reference>
<feature type="transmembrane region" description="Helical" evidence="1">
    <location>
        <begin position="194"/>
        <end position="214"/>
    </location>
</feature>
<feature type="transmembrane region" description="Helical" evidence="1">
    <location>
        <begin position="57"/>
        <end position="77"/>
    </location>
</feature>
<organism evidence="2 3">
    <name type="scientific">Candidatus Limivivens intestinipullorum</name>
    <dbReference type="NCBI Taxonomy" id="2840858"/>
    <lineage>
        <taxon>Bacteria</taxon>
        <taxon>Bacillati</taxon>
        <taxon>Bacillota</taxon>
        <taxon>Clostridia</taxon>
        <taxon>Lachnospirales</taxon>
        <taxon>Lachnospiraceae</taxon>
        <taxon>Lachnospiraceae incertae sedis</taxon>
        <taxon>Candidatus Limivivens</taxon>
    </lineage>
</organism>
<reference evidence="2" key="2">
    <citation type="journal article" date="2021" name="PeerJ">
        <title>Extensive microbial diversity within the chicken gut microbiome revealed by metagenomics and culture.</title>
        <authorList>
            <person name="Gilroy R."/>
            <person name="Ravi A."/>
            <person name="Getino M."/>
            <person name="Pursley I."/>
            <person name="Horton D.L."/>
            <person name="Alikhan N.F."/>
            <person name="Baker D."/>
            <person name="Gharbi K."/>
            <person name="Hall N."/>
            <person name="Watson M."/>
            <person name="Adriaenssens E.M."/>
            <person name="Foster-Nyarko E."/>
            <person name="Jarju S."/>
            <person name="Secka A."/>
            <person name="Antonio M."/>
            <person name="Oren A."/>
            <person name="Chaudhuri R.R."/>
            <person name="La Ragione R."/>
            <person name="Hildebrand F."/>
            <person name="Pallen M.J."/>
        </authorList>
    </citation>
    <scope>NUCLEOTIDE SEQUENCE</scope>
    <source>
        <strain evidence="2">CHK190-19873</strain>
    </source>
</reference>
<keyword evidence="1" id="KW-1133">Transmembrane helix</keyword>
<dbReference type="AlphaFoldDB" id="A0A9D1ETV6"/>
<dbReference type="EMBL" id="DVIQ01000059">
    <property type="protein sequence ID" value="HIS31875.1"/>
    <property type="molecule type" value="Genomic_DNA"/>
</dbReference>